<feature type="region of interest" description="Disordered" evidence="5">
    <location>
        <begin position="416"/>
        <end position="446"/>
    </location>
</feature>
<feature type="region of interest" description="Disordered" evidence="5">
    <location>
        <begin position="152"/>
        <end position="257"/>
    </location>
</feature>
<dbReference type="GO" id="GO:0046872">
    <property type="term" value="F:metal ion binding"/>
    <property type="evidence" value="ECO:0007669"/>
    <property type="project" value="UniProtKB-KW"/>
</dbReference>
<comment type="caution">
    <text evidence="8">The sequence shown here is derived from an EMBL/GenBank/DDBJ whole genome shotgun (WGS) entry which is preliminary data.</text>
</comment>
<protein>
    <recommendedName>
        <fullName evidence="10">SH3 domain-containing protein</fullName>
    </recommendedName>
</protein>
<dbReference type="OrthoDB" id="8783038at2759"/>
<feature type="region of interest" description="Disordered" evidence="5">
    <location>
        <begin position="1"/>
        <end position="139"/>
    </location>
</feature>
<dbReference type="PROSITE" id="PS50002">
    <property type="entry name" value="SH3"/>
    <property type="match status" value="1"/>
</dbReference>
<dbReference type="SMART" id="SM00109">
    <property type="entry name" value="C1"/>
    <property type="match status" value="1"/>
</dbReference>
<dbReference type="eggNOG" id="KOG3565">
    <property type="taxonomic scope" value="Eukaryota"/>
</dbReference>
<dbReference type="PROSITE" id="PS50081">
    <property type="entry name" value="ZF_DAG_PE_2"/>
    <property type="match status" value="1"/>
</dbReference>
<dbReference type="InterPro" id="IPR036028">
    <property type="entry name" value="SH3-like_dom_sf"/>
</dbReference>
<name>K1VYM9_TRIAC</name>
<evidence type="ECO:0000256" key="4">
    <source>
        <dbReference type="PROSITE-ProRule" id="PRU00192"/>
    </source>
</evidence>
<feature type="compositionally biased region" description="Low complexity" evidence="5">
    <location>
        <begin position="183"/>
        <end position="200"/>
    </location>
</feature>
<dbReference type="PANTHER" id="PTHR48125:SF10">
    <property type="entry name" value="OS12G0136300 PROTEIN"/>
    <property type="match status" value="1"/>
</dbReference>
<dbReference type="InterPro" id="IPR001452">
    <property type="entry name" value="SH3_domain"/>
</dbReference>
<keyword evidence="2" id="KW-0479">Metal-binding</keyword>
<dbReference type="AlphaFoldDB" id="K1VYM9"/>
<dbReference type="Pfam" id="PF00130">
    <property type="entry name" value="C1_1"/>
    <property type="match status" value="1"/>
</dbReference>
<dbReference type="HOGENOM" id="CLU_296691_0_0_1"/>
<dbReference type="PANTHER" id="PTHR48125">
    <property type="entry name" value="LP07818P1"/>
    <property type="match status" value="1"/>
</dbReference>
<dbReference type="InParanoid" id="K1VYM9"/>
<feature type="compositionally biased region" description="Pro residues" evidence="5">
    <location>
        <begin position="41"/>
        <end position="51"/>
    </location>
</feature>
<organism evidence="8 9">
    <name type="scientific">Trichosporon asahii var. asahii (strain CBS 8904)</name>
    <name type="common">Yeast</name>
    <dbReference type="NCBI Taxonomy" id="1220162"/>
    <lineage>
        <taxon>Eukaryota</taxon>
        <taxon>Fungi</taxon>
        <taxon>Dikarya</taxon>
        <taxon>Basidiomycota</taxon>
        <taxon>Agaricomycotina</taxon>
        <taxon>Tremellomycetes</taxon>
        <taxon>Trichosporonales</taxon>
        <taxon>Trichosporonaceae</taxon>
        <taxon>Trichosporon</taxon>
    </lineage>
</organism>
<dbReference type="InterPro" id="IPR046349">
    <property type="entry name" value="C1-like_sf"/>
</dbReference>
<dbReference type="STRING" id="1220162.K1VYM9"/>
<evidence type="ECO:0008006" key="10">
    <source>
        <dbReference type="Google" id="ProtNLM"/>
    </source>
</evidence>
<dbReference type="InterPro" id="IPR027267">
    <property type="entry name" value="AH/BAR_dom_sf"/>
</dbReference>
<dbReference type="EMBL" id="AMBO01000310">
    <property type="protein sequence ID" value="EKD01868.1"/>
    <property type="molecule type" value="Genomic_DNA"/>
</dbReference>
<dbReference type="PROSITE" id="PS00479">
    <property type="entry name" value="ZF_DAG_PE_1"/>
    <property type="match status" value="1"/>
</dbReference>
<dbReference type="Gene3D" id="1.20.1270.60">
    <property type="entry name" value="Arfaptin homology (AH) domain/BAR domain"/>
    <property type="match status" value="1"/>
</dbReference>
<dbReference type="SUPFAM" id="SSF103657">
    <property type="entry name" value="BAR/IMD domain-like"/>
    <property type="match status" value="1"/>
</dbReference>
<evidence type="ECO:0000313" key="8">
    <source>
        <dbReference type="EMBL" id="EKD01868.1"/>
    </source>
</evidence>
<dbReference type="InterPro" id="IPR002219">
    <property type="entry name" value="PKC_DAG/PE"/>
</dbReference>
<evidence type="ECO:0000256" key="5">
    <source>
        <dbReference type="SAM" id="MobiDB-lite"/>
    </source>
</evidence>
<dbReference type="CDD" id="cd20824">
    <property type="entry name" value="C1_SpBZZ1-like"/>
    <property type="match status" value="1"/>
</dbReference>
<dbReference type="SUPFAM" id="SSF57889">
    <property type="entry name" value="Cysteine-rich domain"/>
    <property type="match status" value="1"/>
</dbReference>
<feature type="compositionally biased region" description="Polar residues" evidence="5">
    <location>
        <begin position="152"/>
        <end position="164"/>
    </location>
</feature>
<evidence type="ECO:0000259" key="6">
    <source>
        <dbReference type="PROSITE" id="PS50002"/>
    </source>
</evidence>
<feature type="domain" description="Phorbol-ester/DAG-type" evidence="7">
    <location>
        <begin position="739"/>
        <end position="789"/>
    </location>
</feature>
<evidence type="ECO:0000313" key="9">
    <source>
        <dbReference type="Proteomes" id="UP000006757"/>
    </source>
</evidence>
<feature type="compositionally biased region" description="Basic and acidic residues" evidence="5">
    <location>
        <begin position="416"/>
        <end position="429"/>
    </location>
</feature>
<dbReference type="Proteomes" id="UP000006757">
    <property type="component" value="Unassembled WGS sequence"/>
</dbReference>
<proteinExistence type="predicted"/>
<keyword evidence="3" id="KW-0862">Zinc</keyword>
<feature type="compositionally biased region" description="Pro residues" evidence="5">
    <location>
        <begin position="72"/>
        <end position="111"/>
    </location>
</feature>
<dbReference type="Gene3D" id="2.30.30.40">
    <property type="entry name" value="SH3 Domains"/>
    <property type="match status" value="1"/>
</dbReference>
<gene>
    <name evidence="8" type="ORF">A1Q2_03931</name>
</gene>
<evidence type="ECO:0000256" key="3">
    <source>
        <dbReference type="ARBA" id="ARBA00022833"/>
    </source>
</evidence>
<feature type="compositionally biased region" description="Polar residues" evidence="5">
    <location>
        <begin position="220"/>
        <end position="245"/>
    </location>
</feature>
<feature type="domain" description="SH3" evidence="6">
    <location>
        <begin position="875"/>
        <end position="939"/>
    </location>
</feature>
<dbReference type="SUPFAM" id="SSF50044">
    <property type="entry name" value="SH3-domain"/>
    <property type="match status" value="1"/>
</dbReference>
<dbReference type="Pfam" id="PF00018">
    <property type="entry name" value="SH3_1"/>
    <property type="match status" value="1"/>
</dbReference>
<sequence>MVDAGIYPGYPPEPDLRPIHYHPTVPAPHSSLSYTSYSIPPARPPSRPPMPSMTMSPIHANGQGSGNARNLPPIPVTSPHVPTPTPARPSLSHPPPTLAVTPPTPAPPPVTAPYRQPSGDTNITAAHYGSPPTDAPILNNRFTTVEPTSILQNGHAQQPVSQRPQPHLPRAAYQQPHQPPSQPASQVSVQLPPISQTPPQQVTPPPQHSAHVPQPPPAPSTQVSFSESTTTTDPPRSSLSISTPADSPAITEPKASAPGVVAKPWVHDSSRVYFLPPATNGSQPPALHLIHDSLEAVKDYREFVDTVGRLEYEFGKSLAAAIKKFDAKLDNVSTPPPGGKKPPAPTLIAAMRNHLEQLNTQASLHQKRPGALGSQLVAPLQNLEKRGGESARRLAAWGKDVRSRWETGRERVESARAKYHTAVREDETAQQKLRACPPPSEGTKESDWVKIERAAADAEANRAERKRAYLVALAGEGDDGGGRWDRSEGGGPEGWGEEARQLYGHVEQSMLELLRHHAHEDLTHIEMLLTVLKRAETCYDTVSIASDQNAFLEWNDTGKPTEHIPPGGVHSSLRSPAFVPPPSNKNEEPTLGTEKRADRNWLVNRWLYCNQQLMDVEGDPEISKGPLDSRPRDDSEGMRTICVEPRARRRRRGVGAAHGALARDWRRGAQSRRFARRNALPRVCPWTGVRGLGDADEAWERRMALLREIGVEERKAAVLHAEMRCLESVLGPSPAPELGHDFKERQFAAPQPCDVCGQAVWSPLKAELSCRLCTIALHTKCALFVDPECTGLKSTRRRTFQPHGSRIRRSITSGAFKLRRHSAEASHGAPQAMKSTRPALEPLRDDEVMVSPFIAVPASEEPAVREALSAPEEPPRVTIARVRFDYAGESDADLRVLEGEVVRIIEPDLDGSGWVKARRGVEKGAEGLVPVAYVGVAGQSTPPLDGGSGRFVHALFDFPPASHHPGPGEVRVQQHQIYELSQEGMAFDQLWAEILVPHPAAGTRIKGVVPKSYVQAI</sequence>
<feature type="compositionally biased region" description="Pro residues" evidence="5">
    <location>
        <begin position="201"/>
        <end position="219"/>
    </location>
</feature>
<reference evidence="8 9" key="1">
    <citation type="journal article" date="2012" name="Eukaryot. Cell">
        <title>Genome sequence of the Trichosporon asahii environmental strain CBS 8904.</title>
        <authorList>
            <person name="Yang R.Y."/>
            <person name="Li H.T."/>
            <person name="Zhu H."/>
            <person name="Zhou G.P."/>
            <person name="Wang M."/>
            <person name="Wang L."/>
        </authorList>
    </citation>
    <scope>NUCLEOTIDE SEQUENCE [LARGE SCALE GENOMIC DNA]</scope>
    <source>
        <strain evidence="8 9">CBS 8904</strain>
    </source>
</reference>
<accession>K1VYM9</accession>
<keyword evidence="1 4" id="KW-0728">SH3 domain</keyword>
<evidence type="ECO:0000256" key="2">
    <source>
        <dbReference type="ARBA" id="ARBA00022723"/>
    </source>
</evidence>
<evidence type="ECO:0000256" key="1">
    <source>
        <dbReference type="ARBA" id="ARBA00022443"/>
    </source>
</evidence>
<evidence type="ECO:0000259" key="7">
    <source>
        <dbReference type="PROSITE" id="PS50081"/>
    </source>
</evidence>
<dbReference type="Gene3D" id="3.30.60.20">
    <property type="match status" value="1"/>
</dbReference>
<dbReference type="SMART" id="SM00326">
    <property type="entry name" value="SH3"/>
    <property type="match status" value="2"/>
</dbReference>
<keyword evidence="9" id="KW-1185">Reference proteome</keyword>